<dbReference type="OrthoDB" id="8420605at2"/>
<name>A0A368YUF9_9HYPH</name>
<proteinExistence type="predicted"/>
<feature type="compositionally biased region" description="Basic and acidic residues" evidence="1">
    <location>
        <begin position="99"/>
        <end position="110"/>
    </location>
</feature>
<sequence>MLIHIKPVSILCSALVTAALVATPYKITLDNQSLHLEAQMVWAKDGGNSGGNGNGNAGGNGNGNAGGNDGGNAGGNGGGNAGGNGNGNGNGSGNAGGKGGDKGHTGKTDDAGNSTNVNGGTISQSAPQTRESVQTGAPAMEVRHANGMSEKIVGGRYVMKDAKGRTIINRTATSSDQSRLQSFAR</sequence>
<dbReference type="EMBL" id="QPJM01000005">
    <property type="protein sequence ID" value="RCW83813.1"/>
    <property type="molecule type" value="Genomic_DNA"/>
</dbReference>
<evidence type="ECO:0000256" key="2">
    <source>
        <dbReference type="SAM" id="SignalP"/>
    </source>
</evidence>
<dbReference type="Proteomes" id="UP000253324">
    <property type="component" value="Unassembled WGS sequence"/>
</dbReference>
<accession>A0A368YUF9</accession>
<reference evidence="3 4" key="1">
    <citation type="submission" date="2018-07" db="EMBL/GenBank/DDBJ databases">
        <title>Genomic Encyclopedia of Type Strains, Phase III (KMG-III): the genomes of soil and plant-associated and newly described type strains.</title>
        <authorList>
            <person name="Whitman W."/>
        </authorList>
    </citation>
    <scope>NUCLEOTIDE SEQUENCE [LARGE SCALE GENOMIC DNA]</scope>
    <source>
        <strain evidence="3 4">31-25a</strain>
    </source>
</reference>
<feature type="compositionally biased region" description="Polar residues" evidence="1">
    <location>
        <begin position="111"/>
        <end position="135"/>
    </location>
</feature>
<dbReference type="AlphaFoldDB" id="A0A368YUF9"/>
<feature type="compositionally biased region" description="Gly residues" evidence="1">
    <location>
        <begin position="85"/>
        <end position="98"/>
    </location>
</feature>
<keyword evidence="4" id="KW-1185">Reference proteome</keyword>
<protein>
    <recommendedName>
        <fullName evidence="5">Glycine-rich cell wall protein</fullName>
    </recommendedName>
</protein>
<feature type="chain" id="PRO_5016892667" description="Glycine-rich cell wall protein" evidence="2">
    <location>
        <begin position="19"/>
        <end position="185"/>
    </location>
</feature>
<organism evidence="3 4">
    <name type="scientific">Phyllobacterium bourgognense</name>
    <dbReference type="NCBI Taxonomy" id="314236"/>
    <lineage>
        <taxon>Bacteria</taxon>
        <taxon>Pseudomonadati</taxon>
        <taxon>Pseudomonadota</taxon>
        <taxon>Alphaproteobacteria</taxon>
        <taxon>Hyphomicrobiales</taxon>
        <taxon>Phyllobacteriaceae</taxon>
        <taxon>Phyllobacterium</taxon>
    </lineage>
</organism>
<gene>
    <name evidence="3" type="ORF">C7476_105309</name>
</gene>
<evidence type="ECO:0000313" key="4">
    <source>
        <dbReference type="Proteomes" id="UP000253324"/>
    </source>
</evidence>
<feature type="region of interest" description="Disordered" evidence="1">
    <location>
        <begin position="85"/>
        <end position="136"/>
    </location>
</feature>
<keyword evidence="2" id="KW-0732">Signal</keyword>
<feature type="signal peptide" evidence="2">
    <location>
        <begin position="1"/>
        <end position="18"/>
    </location>
</feature>
<comment type="caution">
    <text evidence="3">The sequence shown here is derived from an EMBL/GenBank/DDBJ whole genome shotgun (WGS) entry which is preliminary data.</text>
</comment>
<evidence type="ECO:0000313" key="3">
    <source>
        <dbReference type="EMBL" id="RCW83813.1"/>
    </source>
</evidence>
<evidence type="ECO:0000256" key="1">
    <source>
        <dbReference type="SAM" id="MobiDB-lite"/>
    </source>
</evidence>
<evidence type="ECO:0008006" key="5">
    <source>
        <dbReference type="Google" id="ProtNLM"/>
    </source>
</evidence>